<dbReference type="Proteomes" id="UP000030982">
    <property type="component" value="Unassembled WGS sequence"/>
</dbReference>
<evidence type="ECO:0000256" key="4">
    <source>
        <dbReference type="ARBA" id="ARBA00022827"/>
    </source>
</evidence>
<keyword evidence="5" id="KW-0809">Transit peptide</keyword>
<dbReference type="PANTHER" id="PTHR42807">
    <property type="entry name" value="GLUTARYL-COA DEHYDROGENASE, MITOCHONDRIAL"/>
    <property type="match status" value="1"/>
</dbReference>
<dbReference type="Gene3D" id="2.40.110.10">
    <property type="entry name" value="Butyryl-CoA Dehydrogenase, subunit A, domain 2"/>
    <property type="match status" value="1"/>
</dbReference>
<dbReference type="Gene3D" id="1.20.140.10">
    <property type="entry name" value="Butyryl-CoA Dehydrogenase, subunit A, domain 3"/>
    <property type="match status" value="1"/>
</dbReference>
<organism evidence="15 16">
    <name type="scientific">Sinomonas humi</name>
    <dbReference type="NCBI Taxonomy" id="1338436"/>
    <lineage>
        <taxon>Bacteria</taxon>
        <taxon>Bacillati</taxon>
        <taxon>Actinomycetota</taxon>
        <taxon>Actinomycetes</taxon>
        <taxon>Micrococcales</taxon>
        <taxon>Micrococcaceae</taxon>
        <taxon>Sinomonas</taxon>
    </lineage>
</organism>
<feature type="domain" description="Acyl-CoA dehydrogenase/oxidase C-terminal" evidence="12">
    <location>
        <begin position="238"/>
        <end position="378"/>
    </location>
</feature>
<keyword evidence="3 11" id="KW-0285">Flavoprotein</keyword>
<evidence type="ECO:0000256" key="2">
    <source>
        <dbReference type="ARBA" id="ARBA00009347"/>
    </source>
</evidence>
<dbReference type="InterPro" id="IPR009075">
    <property type="entry name" value="AcylCo_DH/oxidase_C"/>
</dbReference>
<dbReference type="GO" id="GO:0004361">
    <property type="term" value="F:glutaryl-CoA dehydrogenase activity"/>
    <property type="evidence" value="ECO:0007669"/>
    <property type="project" value="UniProtKB-EC"/>
</dbReference>
<comment type="pathway">
    <text evidence="8">Amino-acid metabolism; tryptophan metabolism.</text>
</comment>
<evidence type="ECO:0000256" key="6">
    <source>
        <dbReference type="ARBA" id="ARBA00023002"/>
    </source>
</evidence>
<dbReference type="Pfam" id="PF02770">
    <property type="entry name" value="Acyl-CoA_dh_M"/>
    <property type="match status" value="1"/>
</dbReference>
<dbReference type="InterPro" id="IPR013786">
    <property type="entry name" value="AcylCoA_DH/ox_N"/>
</dbReference>
<dbReference type="InterPro" id="IPR052033">
    <property type="entry name" value="Glutaryl-CoA_DH_mitochondrial"/>
</dbReference>
<comment type="similarity">
    <text evidence="2 11">Belongs to the acyl-CoA dehydrogenase family.</text>
</comment>
<dbReference type="STRING" id="1338436.LK10_16660"/>
<comment type="cofactor">
    <cofactor evidence="1 11">
        <name>FAD</name>
        <dbReference type="ChEBI" id="CHEBI:57692"/>
    </cofactor>
</comment>
<dbReference type="GO" id="GO:0050660">
    <property type="term" value="F:flavin adenine dinucleotide binding"/>
    <property type="evidence" value="ECO:0007669"/>
    <property type="project" value="InterPro"/>
</dbReference>
<dbReference type="PANTHER" id="PTHR42807:SF1">
    <property type="entry name" value="GLUTARYL-COA DEHYDROGENASE, MITOCHONDRIAL"/>
    <property type="match status" value="1"/>
</dbReference>
<keyword evidence="6 11" id="KW-0560">Oxidoreductase</keyword>
<dbReference type="GO" id="GO:0033539">
    <property type="term" value="P:fatty acid beta-oxidation using acyl-CoA dehydrogenase"/>
    <property type="evidence" value="ECO:0007669"/>
    <property type="project" value="TreeGrafter"/>
</dbReference>
<evidence type="ECO:0000256" key="1">
    <source>
        <dbReference type="ARBA" id="ARBA00001974"/>
    </source>
</evidence>
<comment type="pathway">
    <text evidence="7">Amino-acid metabolism; lysine degradation.</text>
</comment>
<dbReference type="GO" id="GO:0046949">
    <property type="term" value="P:fatty-acyl-CoA biosynthetic process"/>
    <property type="evidence" value="ECO:0007669"/>
    <property type="project" value="TreeGrafter"/>
</dbReference>
<evidence type="ECO:0000256" key="3">
    <source>
        <dbReference type="ARBA" id="ARBA00022630"/>
    </source>
</evidence>
<reference evidence="15 16" key="1">
    <citation type="submission" date="2014-09" db="EMBL/GenBank/DDBJ databases">
        <title>Genome sequence of Sinomonas sp. MUSC 117.</title>
        <authorList>
            <person name="Lee L.-H."/>
        </authorList>
    </citation>
    <scope>NUCLEOTIDE SEQUENCE [LARGE SCALE GENOMIC DNA]</scope>
    <source>
        <strain evidence="15 16">MUSC 117</strain>
    </source>
</reference>
<name>A0A0B2AD32_9MICC</name>
<comment type="caution">
    <text evidence="15">The sequence shown here is derived from an EMBL/GenBank/DDBJ whole genome shotgun (WGS) entry which is preliminary data.</text>
</comment>
<evidence type="ECO:0000256" key="8">
    <source>
        <dbReference type="ARBA" id="ARBA00037927"/>
    </source>
</evidence>
<dbReference type="InterPro" id="IPR036250">
    <property type="entry name" value="AcylCo_DH-like_C"/>
</dbReference>
<evidence type="ECO:0000259" key="13">
    <source>
        <dbReference type="Pfam" id="PF02770"/>
    </source>
</evidence>
<dbReference type="FunFam" id="1.10.540.10:FF:000026">
    <property type="entry name" value="Acyl-CoA dehydrogenase medium chain"/>
    <property type="match status" value="1"/>
</dbReference>
<evidence type="ECO:0000259" key="12">
    <source>
        <dbReference type="Pfam" id="PF00441"/>
    </source>
</evidence>
<dbReference type="GO" id="GO:0000062">
    <property type="term" value="F:fatty-acyl-CoA binding"/>
    <property type="evidence" value="ECO:0007669"/>
    <property type="project" value="TreeGrafter"/>
</dbReference>
<dbReference type="SUPFAM" id="SSF56645">
    <property type="entry name" value="Acyl-CoA dehydrogenase NM domain-like"/>
    <property type="match status" value="1"/>
</dbReference>
<dbReference type="RefSeq" id="WP_043125955.1">
    <property type="nucleotide sequence ID" value="NZ_JTDL01000141.1"/>
</dbReference>
<evidence type="ECO:0000256" key="9">
    <source>
        <dbReference type="ARBA" id="ARBA00039033"/>
    </source>
</evidence>
<evidence type="ECO:0000256" key="11">
    <source>
        <dbReference type="RuleBase" id="RU362125"/>
    </source>
</evidence>
<dbReference type="InterPro" id="IPR009100">
    <property type="entry name" value="AcylCoA_DH/oxidase_NM_dom_sf"/>
</dbReference>
<evidence type="ECO:0000256" key="7">
    <source>
        <dbReference type="ARBA" id="ARBA00037899"/>
    </source>
</evidence>
<comment type="catalytic activity">
    <reaction evidence="10">
        <text>glutaryl-CoA + oxidized [electron-transfer flavoprotein] + 2 H(+) = (2E)-butenoyl-CoA + reduced [electron-transfer flavoprotein] + CO2</text>
        <dbReference type="Rhea" id="RHEA:13389"/>
        <dbReference type="Rhea" id="RHEA-COMP:10685"/>
        <dbReference type="Rhea" id="RHEA-COMP:10686"/>
        <dbReference type="ChEBI" id="CHEBI:15378"/>
        <dbReference type="ChEBI" id="CHEBI:16526"/>
        <dbReference type="ChEBI" id="CHEBI:57332"/>
        <dbReference type="ChEBI" id="CHEBI:57378"/>
        <dbReference type="ChEBI" id="CHEBI:57692"/>
        <dbReference type="ChEBI" id="CHEBI:58307"/>
        <dbReference type="EC" id="1.3.8.6"/>
    </reaction>
</comment>
<dbReference type="Pfam" id="PF02771">
    <property type="entry name" value="Acyl-CoA_dh_N"/>
    <property type="match status" value="1"/>
</dbReference>
<evidence type="ECO:0000259" key="14">
    <source>
        <dbReference type="Pfam" id="PF02771"/>
    </source>
</evidence>
<dbReference type="InterPro" id="IPR046373">
    <property type="entry name" value="Acyl-CoA_Oxase/DH_mid-dom_sf"/>
</dbReference>
<evidence type="ECO:0000313" key="15">
    <source>
        <dbReference type="EMBL" id="KHL01474.1"/>
    </source>
</evidence>
<protein>
    <recommendedName>
        <fullName evidence="9">glutaryl-CoA dehydrogenase (ETF)</fullName>
        <ecNumber evidence="9">1.3.8.6</ecNumber>
    </recommendedName>
</protein>
<accession>A0A0B2AD32</accession>
<dbReference type="EMBL" id="JTDL01000141">
    <property type="protein sequence ID" value="KHL01474.1"/>
    <property type="molecule type" value="Genomic_DNA"/>
</dbReference>
<feature type="domain" description="Acyl-CoA oxidase/dehydrogenase middle" evidence="13">
    <location>
        <begin position="129"/>
        <end position="219"/>
    </location>
</feature>
<dbReference type="Pfam" id="PF00441">
    <property type="entry name" value="Acyl-CoA_dh_1"/>
    <property type="match status" value="1"/>
</dbReference>
<dbReference type="InterPro" id="IPR006089">
    <property type="entry name" value="Acyl-CoA_DH_CS"/>
</dbReference>
<evidence type="ECO:0000313" key="16">
    <source>
        <dbReference type="Proteomes" id="UP000030982"/>
    </source>
</evidence>
<keyword evidence="16" id="KW-1185">Reference proteome</keyword>
<dbReference type="Gene3D" id="1.10.540.10">
    <property type="entry name" value="Acyl-CoA dehydrogenase/oxidase, N-terminal domain"/>
    <property type="match status" value="1"/>
</dbReference>
<dbReference type="InterPro" id="IPR037069">
    <property type="entry name" value="AcylCoA_DH/ox_N_sf"/>
</dbReference>
<dbReference type="OrthoDB" id="9770681at2"/>
<dbReference type="InterPro" id="IPR006091">
    <property type="entry name" value="Acyl-CoA_Oxase/DH_mid-dom"/>
</dbReference>
<dbReference type="AlphaFoldDB" id="A0A0B2AD32"/>
<proteinExistence type="inferred from homology"/>
<evidence type="ECO:0000256" key="10">
    <source>
        <dbReference type="ARBA" id="ARBA00049493"/>
    </source>
</evidence>
<feature type="domain" description="Acyl-CoA dehydrogenase/oxidase N-terminal" evidence="14">
    <location>
        <begin position="14"/>
        <end position="125"/>
    </location>
</feature>
<dbReference type="EC" id="1.3.8.6" evidence="9"/>
<dbReference type="PROSITE" id="PS00072">
    <property type="entry name" value="ACYL_COA_DH_1"/>
    <property type="match status" value="1"/>
</dbReference>
<evidence type="ECO:0000256" key="5">
    <source>
        <dbReference type="ARBA" id="ARBA00022946"/>
    </source>
</evidence>
<gene>
    <name evidence="15" type="ORF">LK10_16660</name>
</gene>
<sequence>MDAPDLISFDSLLSDDELDLRERVRAFVRVEIKPNIARWYEEARFPLELVPELGRLGVLGMHLTGYGCAGRSAVEYGLAAAELEAGDSGLRTFVSVQGSLAMTAISKHGSEAQKQEWLPPMAAGEAIGCFGLTEPTAGSDPGSMRTFARRDGSDWVLNGTKRWIGLASVADVAVVWAQTDDGVRGFLVPTSTPGYTATPIEPKLSMRASIQCDVGLDDVRLPADAVLPEVVGLRGPFSCLNEARYGIVWGAMGAARDAFEDALAYSNERLQFGRPLAGYQLTQQKLVDMALEIDKGFLLALHLGRLKDAGTLEPHQISVGKLNNCREAIEICREARTILGGNGITLDYSPLRHANNLESVRTYEGTDEVHTLILGQKLTGIGAFR</sequence>
<dbReference type="SUPFAM" id="SSF47203">
    <property type="entry name" value="Acyl-CoA dehydrogenase C-terminal domain-like"/>
    <property type="match status" value="1"/>
</dbReference>
<keyword evidence="4 11" id="KW-0274">FAD</keyword>